<dbReference type="AlphaFoldDB" id="A0A0C2IX00"/>
<organism evidence="3 4">
    <name type="scientific">Thelohanellus kitauei</name>
    <name type="common">Myxosporean</name>
    <dbReference type="NCBI Taxonomy" id="669202"/>
    <lineage>
        <taxon>Eukaryota</taxon>
        <taxon>Metazoa</taxon>
        <taxon>Cnidaria</taxon>
        <taxon>Myxozoa</taxon>
        <taxon>Myxosporea</taxon>
        <taxon>Bivalvulida</taxon>
        <taxon>Platysporina</taxon>
        <taxon>Myxobolidae</taxon>
        <taxon>Thelohanellus</taxon>
    </lineage>
</organism>
<protein>
    <submittedName>
        <fullName evidence="3">Uncharacterized protein</fullName>
    </submittedName>
</protein>
<dbReference type="Proteomes" id="UP000031668">
    <property type="component" value="Unassembled WGS sequence"/>
</dbReference>
<keyword evidence="2" id="KW-0472">Membrane</keyword>
<name>A0A0C2IX00_THEKT</name>
<dbReference type="GO" id="GO:0005543">
    <property type="term" value="F:phospholipid binding"/>
    <property type="evidence" value="ECO:0007669"/>
    <property type="project" value="TreeGrafter"/>
</dbReference>
<gene>
    <name evidence="3" type="ORF">RF11_12816</name>
</gene>
<dbReference type="OrthoDB" id="4951845at2759"/>
<dbReference type="EMBL" id="JWZT01005339">
    <property type="protein sequence ID" value="KII61402.1"/>
    <property type="molecule type" value="Genomic_DNA"/>
</dbReference>
<keyword evidence="4" id="KW-1185">Reference proteome</keyword>
<dbReference type="PANTHER" id="PTHR46129:SF2">
    <property type="entry name" value="SYNAPTOTAGMIN 14, ISOFORM D"/>
    <property type="match status" value="1"/>
</dbReference>
<feature type="transmembrane region" description="Helical" evidence="2">
    <location>
        <begin position="7"/>
        <end position="28"/>
    </location>
</feature>
<evidence type="ECO:0000256" key="1">
    <source>
        <dbReference type="SAM" id="MobiDB-lite"/>
    </source>
</evidence>
<evidence type="ECO:0000313" key="4">
    <source>
        <dbReference type="Proteomes" id="UP000031668"/>
    </source>
</evidence>
<dbReference type="Gene3D" id="2.60.40.150">
    <property type="entry name" value="C2 domain"/>
    <property type="match status" value="1"/>
</dbReference>
<evidence type="ECO:0000313" key="3">
    <source>
        <dbReference type="EMBL" id="KII61402.1"/>
    </source>
</evidence>
<comment type="caution">
    <text evidence="3">The sequence shown here is derived from an EMBL/GenBank/DDBJ whole genome shotgun (WGS) entry which is preliminary data.</text>
</comment>
<evidence type="ECO:0000256" key="2">
    <source>
        <dbReference type="SAM" id="Phobius"/>
    </source>
</evidence>
<dbReference type="PANTHER" id="PTHR46129">
    <property type="entry name" value="SYNAPTOTAGMIN 14, ISOFORM D"/>
    <property type="match status" value="1"/>
</dbReference>
<dbReference type="InterPro" id="IPR043541">
    <property type="entry name" value="SYT14/14L/16"/>
</dbReference>
<proteinExistence type="predicted"/>
<reference evidence="3 4" key="1">
    <citation type="journal article" date="2014" name="Genome Biol. Evol.">
        <title>The genome of the myxosporean Thelohanellus kitauei shows adaptations to nutrient acquisition within its fish host.</title>
        <authorList>
            <person name="Yang Y."/>
            <person name="Xiong J."/>
            <person name="Zhou Z."/>
            <person name="Huo F."/>
            <person name="Miao W."/>
            <person name="Ran C."/>
            <person name="Liu Y."/>
            <person name="Zhang J."/>
            <person name="Feng J."/>
            <person name="Wang M."/>
            <person name="Wang M."/>
            <person name="Wang L."/>
            <person name="Yao B."/>
        </authorList>
    </citation>
    <scope>NUCLEOTIDE SEQUENCE [LARGE SCALE GENOMIC DNA]</scope>
    <source>
        <strain evidence="3">Wuqing</strain>
    </source>
</reference>
<dbReference type="InterPro" id="IPR035892">
    <property type="entry name" value="C2_domain_sf"/>
</dbReference>
<keyword evidence="2" id="KW-0812">Transmembrane</keyword>
<sequence length="267" mass="30040">MALPPELLIVISVLIIIYLFAGLSYLIWKIYDETVIDVPKPQESQVDTITGPAEDEPKPQELQASPSPSSIKDEFKSDEIVPTPEKQLHLDEVQPENPIVPTDPMIDNSAIPFTETDKYITIYFHLRYNAVSSLLSLILAEVKNFPGPAEGGFAEIQVTVTNLPNSKTKYKTGWKLITKARFDSCVNFFNVTEEVMQAMLIRFRVYGRNKIVLPKLVVECLVPIKECKFNTCMNDSLMYINIPLISPFVFISDVLEIKPAKMISGIA</sequence>
<keyword evidence="2" id="KW-1133">Transmembrane helix</keyword>
<accession>A0A0C2IX00</accession>
<dbReference type="SUPFAM" id="SSF49562">
    <property type="entry name" value="C2 domain (Calcium/lipid-binding domain, CaLB)"/>
    <property type="match status" value="1"/>
</dbReference>
<feature type="region of interest" description="Disordered" evidence="1">
    <location>
        <begin position="43"/>
        <end position="74"/>
    </location>
</feature>